<protein>
    <submittedName>
        <fullName evidence="3">YebC-like protein</fullName>
    </submittedName>
</protein>
<sequence>MIALQSRLHGLHSAQLATAVAAAKKAGVPKNLIESAVARGQGRSATGTALDTLTLEVIMPPGVALIVDIETDSRLRSLEHLKHLVKTHKGRVGSSAAFLFTRRGRVVFDATAGPSPSPSPSLDDVMEDAIEAGAEDLETDPDGNVVVWTQPSMTADVMERLAPRFGGRVLSSEIVWDANEETKVKVDSAGDAQALGDLLAALQESPEVQAVYANAAKGTISDEEWSCIKDSIDS</sequence>
<dbReference type="Gene3D" id="3.30.70.980">
    <property type="match status" value="2"/>
</dbReference>
<dbReference type="InterPro" id="IPR002876">
    <property type="entry name" value="Transcrip_reg_TACO1-like"/>
</dbReference>
<dbReference type="Pfam" id="PF01709">
    <property type="entry name" value="Transcrip_reg"/>
    <property type="match status" value="1"/>
</dbReference>
<dbReference type="OrthoDB" id="2017544at2759"/>
<comment type="similarity">
    <text evidence="1">Belongs to the TACO1 family.</text>
</comment>
<keyword evidence="4" id="KW-1185">Reference proteome</keyword>
<dbReference type="Proteomes" id="UP000272025">
    <property type="component" value="Unassembled WGS sequence"/>
</dbReference>
<dbReference type="InterPro" id="IPR029072">
    <property type="entry name" value="YebC-like"/>
</dbReference>
<accession>A0A3N2PMW6</accession>
<evidence type="ECO:0000256" key="1">
    <source>
        <dbReference type="ARBA" id="ARBA00008724"/>
    </source>
</evidence>
<name>A0A3N2PMW6_SODAK</name>
<proteinExistence type="inferred from homology"/>
<dbReference type="InterPro" id="IPR026564">
    <property type="entry name" value="Transcrip_reg_TACO1-like_dom3"/>
</dbReference>
<organism evidence="3 4">
    <name type="scientific">Sodiomyces alkalinus (strain CBS 110278 / VKM F-3762 / F11)</name>
    <name type="common">Alkaliphilic filamentous fungus</name>
    <dbReference type="NCBI Taxonomy" id="1314773"/>
    <lineage>
        <taxon>Eukaryota</taxon>
        <taxon>Fungi</taxon>
        <taxon>Dikarya</taxon>
        <taxon>Ascomycota</taxon>
        <taxon>Pezizomycotina</taxon>
        <taxon>Sordariomycetes</taxon>
        <taxon>Hypocreomycetidae</taxon>
        <taxon>Glomerellales</taxon>
        <taxon>Plectosphaerellaceae</taxon>
        <taxon>Sodiomyces</taxon>
    </lineage>
</organism>
<dbReference type="AlphaFoldDB" id="A0A3N2PMW6"/>
<dbReference type="STRING" id="1314773.A0A3N2PMW6"/>
<dbReference type="GeneID" id="39579122"/>
<dbReference type="Gene3D" id="1.10.10.200">
    <property type="match status" value="1"/>
</dbReference>
<dbReference type="RefSeq" id="XP_028463677.1">
    <property type="nucleotide sequence ID" value="XM_028610644.1"/>
</dbReference>
<evidence type="ECO:0000313" key="4">
    <source>
        <dbReference type="Proteomes" id="UP000272025"/>
    </source>
</evidence>
<feature type="domain" description="TACO1/YebC-like second and third" evidence="2">
    <location>
        <begin position="52"/>
        <end position="215"/>
    </location>
</feature>
<evidence type="ECO:0000313" key="3">
    <source>
        <dbReference type="EMBL" id="ROT35871.1"/>
    </source>
</evidence>
<evidence type="ECO:0000259" key="2">
    <source>
        <dbReference type="Pfam" id="PF01709"/>
    </source>
</evidence>
<dbReference type="EMBL" id="ML119060">
    <property type="protein sequence ID" value="ROT35871.1"/>
    <property type="molecule type" value="Genomic_DNA"/>
</dbReference>
<dbReference type="InterPro" id="IPR017856">
    <property type="entry name" value="Integrase-like_N"/>
</dbReference>
<dbReference type="InterPro" id="IPR048300">
    <property type="entry name" value="TACO1_YebC-like_2nd/3rd_dom"/>
</dbReference>
<reference evidence="3 4" key="1">
    <citation type="journal article" date="2018" name="Mol. Ecol.">
        <title>The obligate alkalophilic soda-lake fungus Sodiomyces alkalinus has shifted to a protein diet.</title>
        <authorList>
            <person name="Grum-Grzhimaylo A.A."/>
            <person name="Falkoski D.L."/>
            <person name="van den Heuvel J."/>
            <person name="Valero-Jimenez C.A."/>
            <person name="Min B."/>
            <person name="Choi I.G."/>
            <person name="Lipzen A."/>
            <person name="Daum C.G."/>
            <person name="Aanen D.K."/>
            <person name="Tsang A."/>
            <person name="Henrissat B."/>
            <person name="Bilanenko E.N."/>
            <person name="de Vries R.P."/>
            <person name="van Kan J.A.L."/>
            <person name="Grigoriev I.V."/>
            <person name="Debets A.J.M."/>
        </authorList>
    </citation>
    <scope>NUCLEOTIDE SEQUENCE [LARGE SCALE GENOMIC DNA]</scope>
    <source>
        <strain evidence="3 4">F11</strain>
    </source>
</reference>
<dbReference type="PANTHER" id="PTHR12532:SF0">
    <property type="entry name" value="TRANSLATIONAL ACTIVATOR OF CYTOCHROME C OXIDASE 1"/>
    <property type="match status" value="1"/>
</dbReference>
<dbReference type="GO" id="GO:0005739">
    <property type="term" value="C:mitochondrion"/>
    <property type="evidence" value="ECO:0007669"/>
    <property type="project" value="TreeGrafter"/>
</dbReference>
<dbReference type="SUPFAM" id="SSF75625">
    <property type="entry name" value="YebC-like"/>
    <property type="match status" value="1"/>
</dbReference>
<dbReference type="PANTHER" id="PTHR12532">
    <property type="entry name" value="TRANSLATIONAL ACTIVATOR OF CYTOCHROME C OXIDASE 1"/>
    <property type="match status" value="1"/>
</dbReference>
<gene>
    <name evidence="3" type="ORF">SODALDRAFT_328260</name>
</gene>